<proteinExistence type="predicted"/>
<dbReference type="RefSeq" id="XP_031864672.1">
    <property type="nucleotide sequence ID" value="XM_032019232.1"/>
</dbReference>
<dbReference type="Proteomes" id="UP000254866">
    <property type="component" value="Unassembled WGS sequence"/>
</dbReference>
<organism evidence="1 2">
    <name type="scientific">Venustampulla echinocandica</name>
    <dbReference type="NCBI Taxonomy" id="2656787"/>
    <lineage>
        <taxon>Eukaryota</taxon>
        <taxon>Fungi</taxon>
        <taxon>Dikarya</taxon>
        <taxon>Ascomycota</taxon>
        <taxon>Pezizomycotina</taxon>
        <taxon>Leotiomycetes</taxon>
        <taxon>Helotiales</taxon>
        <taxon>Pleuroascaceae</taxon>
        <taxon>Venustampulla</taxon>
    </lineage>
</organism>
<sequence length="699" mass="76090">MATPILLGRGVAGCCPDSDDLPGGDHCSMEELGHYYLYVITLGSPIGSPIAMFSSSPRVKLWNSPVACLLVIAALFSQVDGILTLPAMQPTACTSSTFPYKTTVTVDVDSFGVEFPELRPGSKWKFTAESGIQILAITAGGGRSATRGVQNSDGSFTLTTNGDTGSPPVMGSAKTLPNHALTKFKLTIANGAVPCILPIIQDCSVTGKIDVNPSQWAAYRVDEFLESYVKNWTAKGGKNFMQDYFQEFLGNSRQYSCKVDDESQCNFPFRCDDIVPGPYRNQAYLALGGLENLSRLLHLTWAGFNKAGDDVSHILPTFSKVWTDLPKGTASWQMILAIFSSILTAFALPFIGIPSIIGGEVMVASFIGGSTAFGLSGNVGNAAAASQNAASKEFRFDNYADQELALGQYVHTAQEVLYATHDAFFQSGTNLTKILSGGKLVQTELVDKSLLNNAGESSAPSATAVYLEHVFITRLLNEIFLQKGVFIKLIPYGLVTALDGQKQLFTKQECENDWAGDKNWSKDLIITCNAGVNRQNGVPAGMAFMSGGYDSFGNPTRPDWYKRDFTFNNYKYDIMDVIHSSVSSFTGHGFKYNATDDAAKKIAAGQHVADLQDWAPSDAGTFNLPVCSVADLGVIPYCDKKVNVYQHLEWCMRLKKSEHCDCLTDSVTGKLGDKTIFFRDALTEPNLKRYKEFCHLNQE</sequence>
<keyword evidence="2" id="KW-1185">Reference proteome</keyword>
<comment type="caution">
    <text evidence="1">The sequence shown here is derived from an EMBL/GenBank/DDBJ whole genome shotgun (WGS) entry which is preliminary data.</text>
</comment>
<evidence type="ECO:0000313" key="2">
    <source>
        <dbReference type="Proteomes" id="UP000254866"/>
    </source>
</evidence>
<accession>A0A370T913</accession>
<dbReference type="GeneID" id="43603458"/>
<evidence type="ECO:0000313" key="1">
    <source>
        <dbReference type="EMBL" id="RDL29982.1"/>
    </source>
</evidence>
<dbReference type="AlphaFoldDB" id="A0A370T913"/>
<protein>
    <submittedName>
        <fullName evidence="1">Uncharacterized protein</fullName>
    </submittedName>
</protein>
<gene>
    <name evidence="1" type="ORF">BP5553_10609</name>
</gene>
<dbReference type="OrthoDB" id="5318987at2759"/>
<dbReference type="EMBL" id="NPIC01000017">
    <property type="protein sequence ID" value="RDL29982.1"/>
    <property type="molecule type" value="Genomic_DNA"/>
</dbReference>
<name>A0A370T913_9HELO</name>
<reference evidence="1 2" key="1">
    <citation type="journal article" date="2018" name="IMA Fungus">
        <title>IMA Genome-F 9: Draft genome sequence of Annulohypoxylon stygium, Aspergillus mulundensis, Berkeleyomyces basicola (syn. Thielaviopsis basicola), Ceratocystis smalleyi, two Cercospora beticola strains, Coleophoma cylindrospora, Fusarium fracticaudum, Phialophora cf. hyalina, and Morchella septimelata.</title>
        <authorList>
            <person name="Wingfield B.D."/>
            <person name="Bills G.F."/>
            <person name="Dong Y."/>
            <person name="Huang W."/>
            <person name="Nel W.J."/>
            <person name="Swalarsk-Parry B.S."/>
            <person name="Vaghefi N."/>
            <person name="Wilken P.M."/>
            <person name="An Z."/>
            <person name="de Beer Z.W."/>
            <person name="De Vos L."/>
            <person name="Chen L."/>
            <person name="Duong T.A."/>
            <person name="Gao Y."/>
            <person name="Hammerbacher A."/>
            <person name="Kikkert J.R."/>
            <person name="Li Y."/>
            <person name="Li H."/>
            <person name="Li K."/>
            <person name="Li Q."/>
            <person name="Liu X."/>
            <person name="Ma X."/>
            <person name="Naidoo K."/>
            <person name="Pethybridge S.J."/>
            <person name="Sun J."/>
            <person name="Steenkamp E.T."/>
            <person name="van der Nest M.A."/>
            <person name="van Wyk S."/>
            <person name="Wingfield M.J."/>
            <person name="Xiong C."/>
            <person name="Yue Q."/>
            <person name="Zhang X."/>
        </authorList>
    </citation>
    <scope>NUCLEOTIDE SEQUENCE [LARGE SCALE GENOMIC DNA]</scope>
    <source>
        <strain evidence="1 2">BP 5553</strain>
    </source>
</reference>